<proteinExistence type="predicted"/>
<evidence type="ECO:0000313" key="2">
    <source>
        <dbReference type="EMBL" id="GFR67534.1"/>
    </source>
</evidence>
<comment type="caution">
    <text evidence="2">The sequence shown here is derived from an EMBL/GenBank/DDBJ whole genome shotgun (WGS) entry which is preliminary data.</text>
</comment>
<feature type="compositionally biased region" description="Low complexity" evidence="1">
    <location>
        <begin position="143"/>
        <end position="157"/>
    </location>
</feature>
<feature type="compositionally biased region" description="Low complexity" evidence="1">
    <location>
        <begin position="1"/>
        <end position="21"/>
    </location>
</feature>
<organism evidence="2 3">
    <name type="scientific">Elysia marginata</name>
    <dbReference type="NCBI Taxonomy" id="1093978"/>
    <lineage>
        <taxon>Eukaryota</taxon>
        <taxon>Metazoa</taxon>
        <taxon>Spiralia</taxon>
        <taxon>Lophotrochozoa</taxon>
        <taxon>Mollusca</taxon>
        <taxon>Gastropoda</taxon>
        <taxon>Heterobranchia</taxon>
        <taxon>Euthyneura</taxon>
        <taxon>Panpulmonata</taxon>
        <taxon>Sacoglossa</taxon>
        <taxon>Placobranchoidea</taxon>
        <taxon>Plakobranchidae</taxon>
        <taxon>Elysia</taxon>
    </lineage>
</organism>
<reference evidence="2 3" key="1">
    <citation type="journal article" date="2021" name="Elife">
        <title>Chloroplast acquisition without the gene transfer in kleptoplastic sea slugs, Plakobranchus ocellatus.</title>
        <authorList>
            <person name="Maeda T."/>
            <person name="Takahashi S."/>
            <person name="Yoshida T."/>
            <person name="Shimamura S."/>
            <person name="Takaki Y."/>
            <person name="Nagai Y."/>
            <person name="Toyoda A."/>
            <person name="Suzuki Y."/>
            <person name="Arimoto A."/>
            <person name="Ishii H."/>
            <person name="Satoh N."/>
            <person name="Nishiyama T."/>
            <person name="Hasebe M."/>
            <person name="Maruyama T."/>
            <person name="Minagawa J."/>
            <person name="Obokata J."/>
            <person name="Shigenobu S."/>
        </authorList>
    </citation>
    <scope>NUCLEOTIDE SEQUENCE [LARGE SCALE GENOMIC DNA]</scope>
</reference>
<dbReference type="Proteomes" id="UP000762676">
    <property type="component" value="Unassembled WGS sequence"/>
</dbReference>
<feature type="compositionally biased region" description="Polar residues" evidence="1">
    <location>
        <begin position="35"/>
        <end position="45"/>
    </location>
</feature>
<feature type="compositionally biased region" description="Basic and acidic residues" evidence="1">
    <location>
        <begin position="65"/>
        <end position="80"/>
    </location>
</feature>
<feature type="region of interest" description="Disordered" evidence="1">
    <location>
        <begin position="1"/>
        <end position="157"/>
    </location>
</feature>
<dbReference type="EMBL" id="BMAT01004065">
    <property type="protein sequence ID" value="GFR67534.1"/>
    <property type="molecule type" value="Genomic_DNA"/>
</dbReference>
<sequence>MPSISMPSMPSLPSLGSVPGLNRIPGMRRRRWGPQGSSGAPQTASHVDPGFANPMYDNTPLDDDFVMKEMEMIGSIREEQPTFEASSKGFQNPLYGKPKTSGFKDPSKVDTPGDEATVSGVATTPSSGAAHDSSSSKDKASSKRSAAAAQSTDTDAANIILDFSDTAALNSDSTI</sequence>
<protein>
    <submittedName>
        <fullName evidence="2">Uncharacterized protein</fullName>
    </submittedName>
</protein>
<keyword evidence="3" id="KW-1185">Reference proteome</keyword>
<dbReference type="AlphaFoldDB" id="A0AAV4F3E5"/>
<gene>
    <name evidence="2" type="ORF">ElyMa_002000800</name>
</gene>
<accession>A0AAV4F3E5</accession>
<evidence type="ECO:0000256" key="1">
    <source>
        <dbReference type="SAM" id="MobiDB-lite"/>
    </source>
</evidence>
<name>A0AAV4F3E5_9GAST</name>
<evidence type="ECO:0000313" key="3">
    <source>
        <dbReference type="Proteomes" id="UP000762676"/>
    </source>
</evidence>